<dbReference type="Proteomes" id="UP000246744">
    <property type="component" value="Unassembled WGS sequence"/>
</dbReference>
<keyword evidence="1" id="KW-1133">Transmembrane helix</keyword>
<proteinExistence type="predicted"/>
<reference evidence="2 3" key="1">
    <citation type="submission" date="2018-05" db="EMBL/GenBank/DDBJ databases">
        <title>Genomic Encyclopedia of Type Strains, Phase IV (KMG-IV): sequencing the most valuable type-strain genomes for metagenomic binning, comparative biology and taxonomic classification.</title>
        <authorList>
            <person name="Goeker M."/>
        </authorList>
    </citation>
    <scope>NUCLEOTIDE SEQUENCE [LARGE SCALE GENOMIC DNA]</scope>
    <source>
        <strain evidence="2 3">DSM 19579</strain>
    </source>
</reference>
<evidence type="ECO:0000256" key="1">
    <source>
        <dbReference type="SAM" id="Phobius"/>
    </source>
</evidence>
<comment type="caution">
    <text evidence="2">The sequence shown here is derived from an EMBL/GenBank/DDBJ whole genome shotgun (WGS) entry which is preliminary data.</text>
</comment>
<dbReference type="EMBL" id="QGTS01000004">
    <property type="protein sequence ID" value="PWW09955.1"/>
    <property type="molecule type" value="Genomic_DNA"/>
</dbReference>
<keyword evidence="3" id="KW-1185">Reference proteome</keyword>
<keyword evidence="1" id="KW-0472">Membrane</keyword>
<sequence>MILLLPMLKVLVVISLLFGLWLICGSSSLFAILAIIITGGLWFKRQDLL</sequence>
<accession>A0A317Q4B4</accession>
<feature type="transmembrane region" description="Helical" evidence="1">
    <location>
        <begin position="12"/>
        <end position="43"/>
    </location>
</feature>
<evidence type="ECO:0000313" key="2">
    <source>
        <dbReference type="EMBL" id="PWW09955.1"/>
    </source>
</evidence>
<organism evidence="2 3">
    <name type="scientific">Mangrovibacter plantisponsor</name>
    <dbReference type="NCBI Taxonomy" id="451513"/>
    <lineage>
        <taxon>Bacteria</taxon>
        <taxon>Pseudomonadati</taxon>
        <taxon>Pseudomonadota</taxon>
        <taxon>Gammaproteobacteria</taxon>
        <taxon>Enterobacterales</taxon>
        <taxon>Enterobacteriaceae</taxon>
        <taxon>Mangrovibacter</taxon>
    </lineage>
</organism>
<dbReference type="AlphaFoldDB" id="A0A317Q4B4"/>
<evidence type="ECO:0000313" key="3">
    <source>
        <dbReference type="Proteomes" id="UP000246744"/>
    </source>
</evidence>
<dbReference type="RefSeq" id="WP_170123740.1">
    <property type="nucleotide sequence ID" value="NZ_QGTS01000004.1"/>
</dbReference>
<name>A0A317Q4B4_9ENTR</name>
<protein>
    <submittedName>
        <fullName evidence="2">Uncharacterized protein</fullName>
    </submittedName>
</protein>
<keyword evidence="1" id="KW-0812">Transmembrane</keyword>
<gene>
    <name evidence="2" type="ORF">DES37_10449</name>
</gene>